<dbReference type="Gene3D" id="3.30.429.10">
    <property type="entry name" value="Macrophage Migration Inhibitory Factor"/>
    <property type="match status" value="1"/>
</dbReference>
<evidence type="ECO:0008006" key="3">
    <source>
        <dbReference type="Google" id="ProtNLM"/>
    </source>
</evidence>
<dbReference type="InterPro" id="IPR014347">
    <property type="entry name" value="Tautomerase/MIF_sf"/>
</dbReference>
<evidence type="ECO:0000313" key="2">
    <source>
        <dbReference type="Proteomes" id="UP000507979"/>
    </source>
</evidence>
<dbReference type="EMBL" id="CADIJR010000033">
    <property type="protein sequence ID" value="CAB3663664.1"/>
    <property type="molecule type" value="Genomic_DNA"/>
</dbReference>
<protein>
    <recommendedName>
        <fullName evidence="3">Tautomerase family protein</fullName>
    </recommendedName>
</protein>
<accession>A0A6J5ADQ3</accession>
<keyword evidence="2" id="KW-1185">Reference proteome</keyword>
<proteinExistence type="predicted"/>
<name>A0A6J5ADQ3_9BURK</name>
<dbReference type="InterPro" id="IPR037479">
    <property type="entry name" value="Tauto_MSAD"/>
</dbReference>
<evidence type="ECO:0000313" key="1">
    <source>
        <dbReference type="EMBL" id="CAB3663664.1"/>
    </source>
</evidence>
<dbReference type="PANTHER" id="PTHR38460:SF1">
    <property type="entry name" value="TAUTOMERASE YOLI-RELATED"/>
    <property type="match status" value="1"/>
</dbReference>
<dbReference type="PANTHER" id="PTHR38460">
    <property type="entry name" value="TAUTOMERASE YOLI-RELATED"/>
    <property type="match status" value="1"/>
</dbReference>
<dbReference type="Proteomes" id="UP000507979">
    <property type="component" value="Unassembled WGS sequence"/>
</dbReference>
<reference evidence="1 2" key="1">
    <citation type="submission" date="2020-04" db="EMBL/GenBank/DDBJ databases">
        <authorList>
            <person name="De Canck E."/>
        </authorList>
    </citation>
    <scope>NUCLEOTIDE SEQUENCE [LARGE SCALE GENOMIC DNA]</scope>
    <source>
        <strain evidence="1 2">LMG 26845</strain>
    </source>
</reference>
<dbReference type="Pfam" id="PF14552">
    <property type="entry name" value="Tautomerase_2"/>
    <property type="match status" value="1"/>
</dbReference>
<sequence>MPLVRIDIRKHADPLFARKIGEVVYRAMRTTIGVPDKDNFQILNEHDGGHFVYDPSYLDIARTDGLVYLQITLNEGRTLDQKKALYLAIADGLHAELAIRREDVFISLVEVKKENWSFGNGLAQYAN</sequence>
<organism evidence="1 2">
    <name type="scientific">Achromobacter insuavis</name>
    <dbReference type="NCBI Taxonomy" id="1287735"/>
    <lineage>
        <taxon>Bacteria</taxon>
        <taxon>Pseudomonadati</taxon>
        <taxon>Pseudomonadota</taxon>
        <taxon>Betaproteobacteria</taxon>
        <taxon>Burkholderiales</taxon>
        <taxon>Alcaligenaceae</taxon>
        <taxon>Achromobacter</taxon>
    </lineage>
</organism>
<dbReference type="RefSeq" id="WP_054429866.1">
    <property type="nucleotide sequence ID" value="NZ_CADIJR010000033.1"/>
</dbReference>
<dbReference type="AlphaFoldDB" id="A0A6J5ADQ3"/>
<gene>
    <name evidence="1" type="ORF">LMG26845_03408</name>
</gene>
<dbReference type="SUPFAM" id="SSF55331">
    <property type="entry name" value="Tautomerase/MIF"/>
    <property type="match status" value="1"/>
</dbReference>
<dbReference type="GeneID" id="92899271"/>